<comment type="caution">
    <text evidence="6">The sequence shown here is derived from an EMBL/GenBank/DDBJ whole genome shotgun (WGS) entry which is preliminary data.</text>
</comment>
<evidence type="ECO:0000259" key="5">
    <source>
        <dbReference type="Pfam" id="PF16875"/>
    </source>
</evidence>
<dbReference type="PANTHER" id="PTHR43053:SF3">
    <property type="entry name" value="ALPHA-GALACTOSIDASE C-RELATED"/>
    <property type="match status" value="1"/>
</dbReference>
<dbReference type="Pfam" id="PF02065">
    <property type="entry name" value="Melibiase"/>
    <property type="match status" value="1"/>
</dbReference>
<dbReference type="PATRIC" id="fig|1122180.6.peg.54"/>
<dbReference type="RefSeq" id="WP_017929819.1">
    <property type="nucleotide sequence ID" value="NZ_CM002675.1"/>
</dbReference>
<dbReference type="SUPFAM" id="SSF51445">
    <property type="entry name" value="(Trans)glycosidases"/>
    <property type="match status" value="1"/>
</dbReference>
<evidence type="ECO:0000256" key="2">
    <source>
        <dbReference type="ARBA" id="ARBA00012755"/>
    </source>
</evidence>
<dbReference type="Proteomes" id="UP000025047">
    <property type="component" value="Plasmid pLokhon01"/>
</dbReference>
<dbReference type="EC" id="3.2.1.22" evidence="2"/>
<dbReference type="InterPro" id="IPR050985">
    <property type="entry name" value="Alpha-glycosidase_related"/>
</dbReference>
<organism evidence="6 7">
    <name type="scientific">Limimaricola hongkongensis DSM 17492</name>
    <dbReference type="NCBI Taxonomy" id="1122180"/>
    <lineage>
        <taxon>Bacteria</taxon>
        <taxon>Pseudomonadati</taxon>
        <taxon>Pseudomonadota</taxon>
        <taxon>Alphaproteobacteria</taxon>
        <taxon>Rhodobacterales</taxon>
        <taxon>Paracoccaceae</taxon>
        <taxon>Limimaricola</taxon>
    </lineage>
</organism>
<keyword evidence="7" id="KW-1185">Reference proteome</keyword>
<evidence type="ECO:0000256" key="4">
    <source>
        <dbReference type="ARBA" id="ARBA00023295"/>
    </source>
</evidence>
<evidence type="ECO:0000256" key="3">
    <source>
        <dbReference type="ARBA" id="ARBA00022801"/>
    </source>
</evidence>
<dbReference type="Gene3D" id="2.60.40.1180">
    <property type="entry name" value="Golgi alpha-mannosidase II"/>
    <property type="match status" value="1"/>
</dbReference>
<dbReference type="InterPro" id="IPR031704">
    <property type="entry name" value="Glyco_hydro_36_N"/>
</dbReference>
<dbReference type="InterPro" id="IPR017853">
    <property type="entry name" value="GH"/>
</dbReference>
<dbReference type="PANTHER" id="PTHR43053">
    <property type="entry name" value="GLYCOSIDASE FAMILY 31"/>
    <property type="match status" value="1"/>
</dbReference>
<dbReference type="AlphaFoldDB" id="A0A017H7X2"/>
<dbReference type="InterPro" id="IPR013780">
    <property type="entry name" value="Glyco_hydro_b"/>
</dbReference>
<dbReference type="Gene3D" id="2.70.98.60">
    <property type="entry name" value="alpha-galactosidase from lactobacil brevis"/>
    <property type="match status" value="1"/>
</dbReference>
<protein>
    <recommendedName>
        <fullName evidence="2">alpha-galactosidase</fullName>
        <ecNumber evidence="2">3.2.1.22</ecNumber>
    </recommendedName>
</protein>
<feature type="domain" description="Glycosyl hydrolase family 36 N-terminal" evidence="5">
    <location>
        <begin position="24"/>
        <end position="243"/>
    </location>
</feature>
<dbReference type="InterPro" id="IPR002252">
    <property type="entry name" value="Glyco_hydro_36"/>
</dbReference>
<dbReference type="InterPro" id="IPR013785">
    <property type="entry name" value="Aldolase_TIM"/>
</dbReference>
<dbReference type="EMBL" id="APGJ01000009">
    <property type="protein sequence ID" value="EYD70471.1"/>
    <property type="molecule type" value="Genomic_DNA"/>
</dbReference>
<dbReference type="FunFam" id="3.20.20.70:FF:000118">
    <property type="entry name" value="Alpha-galactosidase"/>
    <property type="match status" value="1"/>
</dbReference>
<geneLocation type="plasmid" evidence="6 7">
    <name>pLokhon01</name>
</geneLocation>
<name>A0A017H7X2_9RHOB</name>
<dbReference type="PRINTS" id="PR00743">
    <property type="entry name" value="GLHYDRLASE36"/>
</dbReference>
<evidence type="ECO:0000313" key="6">
    <source>
        <dbReference type="EMBL" id="EYD70471.1"/>
    </source>
</evidence>
<keyword evidence="3 6" id="KW-0378">Hydrolase</keyword>
<dbReference type="CDD" id="cd14791">
    <property type="entry name" value="GH36"/>
    <property type="match status" value="1"/>
</dbReference>
<keyword evidence="4 6" id="KW-0326">Glycosidase</keyword>
<proteinExistence type="predicted"/>
<dbReference type="InterPro" id="IPR038417">
    <property type="entry name" value="Alpga-gal_N_sf"/>
</dbReference>
<accession>A0A017H7X2</accession>
<dbReference type="Pfam" id="PF16875">
    <property type="entry name" value="Glyco_hydro_36N"/>
    <property type="match status" value="1"/>
</dbReference>
<dbReference type="Gene3D" id="3.20.20.70">
    <property type="entry name" value="Aldolase class I"/>
    <property type="match status" value="1"/>
</dbReference>
<reference evidence="6 7" key="1">
    <citation type="submission" date="2013-03" db="EMBL/GenBank/DDBJ databases">
        <authorList>
            <person name="Fiebig A."/>
            <person name="Goeker M."/>
            <person name="Klenk H.-P.P."/>
        </authorList>
    </citation>
    <scope>NUCLEOTIDE SEQUENCE [LARGE SCALE GENOMIC DNA]</scope>
    <source>
        <strain evidence="6 7">DSM 17492</strain>
        <plasmid evidence="6 7">pLokhon01</plasmid>
    </source>
</reference>
<dbReference type="GO" id="GO:0016052">
    <property type="term" value="P:carbohydrate catabolic process"/>
    <property type="evidence" value="ECO:0007669"/>
    <property type="project" value="InterPro"/>
</dbReference>
<evidence type="ECO:0000313" key="7">
    <source>
        <dbReference type="Proteomes" id="UP000025047"/>
    </source>
</evidence>
<gene>
    <name evidence="6" type="ORF">Lokhon_00053</name>
</gene>
<keyword evidence="6" id="KW-0614">Plasmid</keyword>
<evidence type="ECO:0000256" key="1">
    <source>
        <dbReference type="ARBA" id="ARBA00001255"/>
    </source>
</evidence>
<sequence length="695" mass="77504">MTTDHWRLDSFTQTLVLASADARLPEVVYWGAPLPKGCDLETIARAHAMDRTGGMLDANPPLSICPEADRSFPGQPGLALRDADGRVLRPRLRLARAETDRDRLDLHCADEDLGLTYTARLAIDPDTHVLTLSAEIESETPIIVDWLAAPVLPGPQLSDEMIDMAGRWIGEFRPQRTPWSSGIRLRESRTGRSGHEHFPGLIVPGRGATNTTGEAWALHYGWSGGHRMLAEELPDGRRQIQFGHATATELAPVTRAATGPLLATFSGAGLNGCAIAFQRHIRDRIVRWPDPDRPRPVHYNCWEAIYFDHDVETLKQIATRAGALGAERFVLDDGWFGRRDDDTTSLGDWWIDDRKYPKGLGPLIDHVHDLNMTFGIWFEPEMINADSDTFRAHPDWAMGPTDQIEGRQQLVLDLTNEAVRDYLFDRIGAVLRDHAIDYIKWDHNRLLPYADAAQTRGIYALLDRLRAAHPQVEIESCASGGGRIDAGILSRTHRVWLSDSNDAAERLRMQHEAALFLPAAITGSHVGPRHCHTSGRVHDIRLRAWVAAQRHMGFEMDPRELSEEEAQVLTRATAWWKSNRDWTMRADIHRLDSADSQVIAEQQMARDGARFALFAGYGGTSSQILPRPLRLTGLDPNATYRVELVNAEDLGVLSRGPAALKHGPVDLPGAYLMGHGLHLPCAFPDTIWVLEGTRL</sequence>
<comment type="catalytic activity">
    <reaction evidence="1">
        <text>Hydrolysis of terminal, non-reducing alpha-D-galactose residues in alpha-D-galactosides, including galactose oligosaccharides, galactomannans and galactolipids.</text>
        <dbReference type="EC" id="3.2.1.22"/>
    </reaction>
</comment>
<dbReference type="GO" id="GO:0004557">
    <property type="term" value="F:alpha-galactosidase activity"/>
    <property type="evidence" value="ECO:0007669"/>
    <property type="project" value="UniProtKB-EC"/>
</dbReference>
<dbReference type="HOGENOM" id="CLU_009640_3_1_5"/>
<dbReference type="OrthoDB" id="9758822at2"/>